<evidence type="ECO:0000313" key="1">
    <source>
        <dbReference type="EMBL" id="EDL91411.1"/>
    </source>
</evidence>
<accession>A6IBE3</accession>
<reference evidence="2" key="1">
    <citation type="submission" date="2005-09" db="EMBL/GenBank/DDBJ databases">
        <authorList>
            <person name="Mural R.J."/>
            <person name="Li P.W."/>
            <person name="Adams M.D."/>
            <person name="Amanatides P.G."/>
            <person name="Baden-Tillson H."/>
            <person name="Barnstead M."/>
            <person name="Chin S.H."/>
            <person name="Dew I."/>
            <person name="Evans C.A."/>
            <person name="Ferriera S."/>
            <person name="Flanigan M."/>
            <person name="Fosler C."/>
            <person name="Glodek A."/>
            <person name="Gu Z."/>
            <person name="Holt R.A."/>
            <person name="Jennings D."/>
            <person name="Kraft C.L."/>
            <person name="Lu F."/>
            <person name="Nguyen T."/>
            <person name="Nusskern D.R."/>
            <person name="Pfannkoch C.M."/>
            <person name="Sitter C."/>
            <person name="Sutton G.G."/>
            <person name="Venter J.C."/>
            <person name="Wang Z."/>
            <person name="Woodage T."/>
            <person name="Zheng X.H."/>
            <person name="Zhong F."/>
        </authorList>
    </citation>
    <scope>NUCLEOTIDE SEQUENCE [LARGE SCALE GENOMIC DNA]</scope>
    <source>
        <strain>BN</strain>
        <strain evidence="2">Sprague-Dawley</strain>
    </source>
</reference>
<sequence>MCNDEYLVYLIKPWRENEKHLI</sequence>
<dbReference type="AlphaFoldDB" id="A6IBE3"/>
<dbReference type="Proteomes" id="UP000234681">
    <property type="component" value="Chromosome 4"/>
</dbReference>
<organism evidence="1 2">
    <name type="scientific">Rattus norvegicus</name>
    <name type="common">Rat</name>
    <dbReference type="NCBI Taxonomy" id="10116"/>
    <lineage>
        <taxon>Eukaryota</taxon>
        <taxon>Metazoa</taxon>
        <taxon>Chordata</taxon>
        <taxon>Craniata</taxon>
        <taxon>Vertebrata</taxon>
        <taxon>Euteleostomi</taxon>
        <taxon>Mammalia</taxon>
        <taxon>Eutheria</taxon>
        <taxon>Euarchontoglires</taxon>
        <taxon>Glires</taxon>
        <taxon>Rodentia</taxon>
        <taxon>Myomorpha</taxon>
        <taxon>Muroidea</taxon>
        <taxon>Muridae</taxon>
        <taxon>Murinae</taxon>
        <taxon>Rattus</taxon>
    </lineage>
</organism>
<gene>
    <name evidence="1" type="ORF">rCG_56522</name>
</gene>
<evidence type="ECO:0000313" key="2">
    <source>
        <dbReference type="Proteomes" id="UP000234681"/>
    </source>
</evidence>
<proteinExistence type="predicted"/>
<dbReference type="EMBL" id="CH473957">
    <property type="protein sequence ID" value="EDL91411.1"/>
    <property type="molecule type" value="Genomic_DNA"/>
</dbReference>
<protein>
    <submittedName>
        <fullName evidence="1">RCG56522</fullName>
    </submittedName>
</protein>
<name>A6IBE3_RAT</name>